<dbReference type="AlphaFoldDB" id="A0A858R5A9"/>
<evidence type="ECO:0000313" key="2">
    <source>
        <dbReference type="EMBL" id="QJE72679.1"/>
    </source>
</evidence>
<dbReference type="Pfam" id="PF02620">
    <property type="entry name" value="YceD"/>
    <property type="match status" value="1"/>
</dbReference>
<feature type="region of interest" description="Disordered" evidence="1">
    <location>
        <begin position="166"/>
        <end position="195"/>
    </location>
</feature>
<evidence type="ECO:0000313" key="3">
    <source>
        <dbReference type="Proteomes" id="UP000501891"/>
    </source>
</evidence>
<sequence>MSQPQTVGGSAPEMSRVVIADTVSTGGKSLTIDSKPEERAALAKRFDLVAIDSLTATLRLRRVRGEMVKVTGSLSADVVQTCVVTLDPVPAHVEEEFSALFAPDHLLPKEEEEEEMTFSVEMLEEDVPEAMPGGRIDVGELVAQHLSLALDPYPRKAGISFEEIDEGAEPDSAPVQAEPAKPNPFAALARLKKPS</sequence>
<gene>
    <name evidence="2" type="ORF">HHL28_05810</name>
</gene>
<keyword evidence="3" id="KW-1185">Reference proteome</keyword>
<dbReference type="Proteomes" id="UP000501891">
    <property type="component" value="Chromosome"/>
</dbReference>
<organism evidence="2 3">
    <name type="scientific">Aerophototrophica crusticola</name>
    <dbReference type="NCBI Taxonomy" id="1709002"/>
    <lineage>
        <taxon>Bacteria</taxon>
        <taxon>Pseudomonadati</taxon>
        <taxon>Pseudomonadota</taxon>
        <taxon>Alphaproteobacteria</taxon>
        <taxon>Rhodospirillales</taxon>
        <taxon>Rhodospirillaceae</taxon>
        <taxon>Aerophototrophica</taxon>
    </lineage>
</organism>
<proteinExistence type="predicted"/>
<dbReference type="InterPro" id="IPR003772">
    <property type="entry name" value="YceD"/>
</dbReference>
<accession>A0A858R5A9</accession>
<reference evidence="2" key="1">
    <citation type="submission" date="2020-04" db="EMBL/GenBank/DDBJ databases">
        <title>A desert anoxygenic phototrophic bacterium fixes CO2 using RubisCO under aerobic conditions.</title>
        <authorList>
            <person name="Tang K."/>
        </authorList>
    </citation>
    <scope>NUCLEOTIDE SEQUENCE [LARGE SCALE GENOMIC DNA]</scope>
    <source>
        <strain evidence="2">MIMtkB3</strain>
    </source>
</reference>
<protein>
    <submittedName>
        <fullName evidence="2">DUF177 domain-containing protein</fullName>
    </submittedName>
</protein>
<dbReference type="KEGG" id="acru:HHL28_05810"/>
<evidence type="ECO:0000256" key="1">
    <source>
        <dbReference type="SAM" id="MobiDB-lite"/>
    </source>
</evidence>
<dbReference type="EMBL" id="CP051775">
    <property type="protein sequence ID" value="QJE72679.1"/>
    <property type="molecule type" value="Genomic_DNA"/>
</dbReference>
<name>A0A858R5A9_9PROT</name>